<dbReference type="Pfam" id="PF00171">
    <property type="entry name" value="Aldedh"/>
    <property type="match status" value="1"/>
</dbReference>
<comment type="similarity">
    <text evidence="1 5">Belongs to the aldehyde dehydrogenase family.</text>
</comment>
<keyword evidence="3" id="KW-0520">NAD</keyword>
<evidence type="ECO:0000256" key="5">
    <source>
        <dbReference type="PIRNR" id="PIRNR036492"/>
    </source>
</evidence>
<dbReference type="Gene3D" id="3.40.605.10">
    <property type="entry name" value="Aldehyde Dehydrogenase, Chain A, domain 1"/>
    <property type="match status" value="1"/>
</dbReference>
<gene>
    <name evidence="8" type="ORF">A4U43_C04F33790</name>
</gene>
<dbReference type="GO" id="GO:0005737">
    <property type="term" value="C:cytoplasm"/>
    <property type="evidence" value="ECO:0007669"/>
    <property type="project" value="TreeGrafter"/>
</dbReference>
<dbReference type="InterPro" id="IPR016162">
    <property type="entry name" value="Ald_DH_N"/>
</dbReference>
<keyword evidence="2 5" id="KW-0560">Oxidoreductase</keyword>
<dbReference type="Gene3D" id="3.40.309.10">
    <property type="entry name" value="Aldehyde Dehydrogenase, Chain A, domain 2"/>
    <property type="match status" value="1"/>
</dbReference>
<sequence length="478" mass="53045">MEVMGLDAVLSEAREAFESGKTKGLAWRKSQLAALLKLLQETEEDILRVLKEDLGKHRAEAFRDEVGLVMKSVKCHLDNIKKWMAPTKIAVPIGAFPTTCELVQEPLGVVLILSSWNLPIGLSLEPLIGAISSGNAIVLKPSELAPSSSAFLANTIPKYLDSKAVKVVQGGRDIAEQLLEQKWDKIFFTGSMKVGRAVMTAAAKHLTPVALELGGKCPAIVDSLSGSRDMKVSADRIVAGKWGPCYGQACVAIDYLLVEEKFAPTLIELIKGTLKKFDIKPERSSRIVNKHHFERLSNLLKNPSVMSSIVHGGSVDDKNLTIQPTILVDPPLDAEIMTEEIFGPLLPVITLKKIEDSIGFIRDRPKPLVVYAFTKNEKLRRRVIDETSSGAVTFNDTLLQYACDTIPFGGVGESGFGKYHGKFTFDTFSHGKPVLKREFLNEFSFRYPPWNGQKIELMRRIYNYDYLGFILVWLGLKR</sequence>
<evidence type="ECO:0000256" key="1">
    <source>
        <dbReference type="ARBA" id="ARBA00009986"/>
    </source>
</evidence>
<evidence type="ECO:0000313" key="9">
    <source>
        <dbReference type="Proteomes" id="UP000243459"/>
    </source>
</evidence>
<dbReference type="PIRSF" id="PIRSF036492">
    <property type="entry name" value="ALDH"/>
    <property type="match status" value="1"/>
</dbReference>
<dbReference type="Proteomes" id="UP000243459">
    <property type="component" value="Chromosome 4"/>
</dbReference>
<dbReference type="PANTHER" id="PTHR43570:SF17">
    <property type="entry name" value="ALDEHYDE DEHYDROGENASE FAMILY 3 MEMBER F1"/>
    <property type="match status" value="1"/>
</dbReference>
<feature type="active site" evidence="6">
    <location>
        <position position="212"/>
    </location>
</feature>
<feature type="active site" evidence="6">
    <location>
        <position position="250"/>
    </location>
</feature>
<dbReference type="GO" id="GO:0009737">
    <property type="term" value="P:response to abscisic acid"/>
    <property type="evidence" value="ECO:0007669"/>
    <property type="project" value="UniProtKB-ARBA"/>
</dbReference>
<dbReference type="InterPro" id="IPR016161">
    <property type="entry name" value="Ald_DH/histidinol_DH"/>
</dbReference>
<dbReference type="OrthoDB" id="440325at2759"/>
<keyword evidence="9" id="KW-1185">Reference proteome</keyword>
<feature type="domain" description="Aldehyde dehydrogenase" evidence="7">
    <location>
        <begin position="7"/>
        <end position="432"/>
    </location>
</feature>
<evidence type="ECO:0000256" key="2">
    <source>
        <dbReference type="ARBA" id="ARBA00023002"/>
    </source>
</evidence>
<evidence type="ECO:0000256" key="6">
    <source>
        <dbReference type="PIRSR" id="PIRSR036492-1"/>
    </source>
</evidence>
<dbReference type="InterPro" id="IPR012394">
    <property type="entry name" value="Aldehyde_DH_NAD(P)"/>
</dbReference>
<evidence type="ECO:0000256" key="3">
    <source>
        <dbReference type="ARBA" id="ARBA00023027"/>
    </source>
</evidence>
<dbReference type="EMBL" id="CM007384">
    <property type="protein sequence ID" value="ONK73647.1"/>
    <property type="molecule type" value="Genomic_DNA"/>
</dbReference>
<dbReference type="GO" id="GO:0004029">
    <property type="term" value="F:aldehyde dehydrogenase (NAD+) activity"/>
    <property type="evidence" value="ECO:0007669"/>
    <property type="project" value="UniProtKB-EC"/>
</dbReference>
<evidence type="ECO:0000256" key="4">
    <source>
        <dbReference type="ARBA" id="ARBA00049194"/>
    </source>
</evidence>
<evidence type="ECO:0000313" key="8">
    <source>
        <dbReference type="EMBL" id="ONK73647.1"/>
    </source>
</evidence>
<dbReference type="Gramene" id="ONK73647">
    <property type="protein sequence ID" value="ONK73647"/>
    <property type="gene ID" value="A4U43_C04F33790"/>
</dbReference>
<dbReference type="FunFam" id="3.40.309.10:FF:000003">
    <property type="entry name" value="Aldehyde dehydrogenase"/>
    <property type="match status" value="1"/>
</dbReference>
<proteinExistence type="inferred from homology"/>
<protein>
    <recommendedName>
        <fullName evidence="5">Aldehyde dehydrogenase</fullName>
    </recommendedName>
</protein>
<dbReference type="GO" id="GO:0006081">
    <property type="term" value="P:aldehyde metabolic process"/>
    <property type="evidence" value="ECO:0007669"/>
    <property type="project" value="InterPro"/>
</dbReference>
<dbReference type="InterPro" id="IPR016163">
    <property type="entry name" value="Ald_DH_C"/>
</dbReference>
<comment type="catalytic activity">
    <reaction evidence="4">
        <text>an aldehyde + NAD(+) + H2O = a carboxylate + NADH + 2 H(+)</text>
        <dbReference type="Rhea" id="RHEA:16185"/>
        <dbReference type="ChEBI" id="CHEBI:15377"/>
        <dbReference type="ChEBI" id="CHEBI:15378"/>
        <dbReference type="ChEBI" id="CHEBI:17478"/>
        <dbReference type="ChEBI" id="CHEBI:29067"/>
        <dbReference type="ChEBI" id="CHEBI:57540"/>
        <dbReference type="ChEBI" id="CHEBI:57945"/>
        <dbReference type="EC" id="1.2.1.3"/>
    </reaction>
</comment>
<organism evidence="8 9">
    <name type="scientific">Asparagus officinalis</name>
    <name type="common">Garden asparagus</name>
    <dbReference type="NCBI Taxonomy" id="4686"/>
    <lineage>
        <taxon>Eukaryota</taxon>
        <taxon>Viridiplantae</taxon>
        <taxon>Streptophyta</taxon>
        <taxon>Embryophyta</taxon>
        <taxon>Tracheophyta</taxon>
        <taxon>Spermatophyta</taxon>
        <taxon>Magnoliopsida</taxon>
        <taxon>Liliopsida</taxon>
        <taxon>Asparagales</taxon>
        <taxon>Asparagaceae</taxon>
        <taxon>Asparagoideae</taxon>
        <taxon>Asparagus</taxon>
    </lineage>
</organism>
<dbReference type="OMA" id="AVANCIV"/>
<dbReference type="SUPFAM" id="SSF53720">
    <property type="entry name" value="ALDH-like"/>
    <property type="match status" value="1"/>
</dbReference>
<accession>A0A5P1F8C6</accession>
<reference evidence="9" key="1">
    <citation type="journal article" date="2017" name="Nat. Commun.">
        <title>The asparagus genome sheds light on the origin and evolution of a young Y chromosome.</title>
        <authorList>
            <person name="Harkess A."/>
            <person name="Zhou J."/>
            <person name="Xu C."/>
            <person name="Bowers J.E."/>
            <person name="Van der Hulst R."/>
            <person name="Ayyampalayam S."/>
            <person name="Mercati F."/>
            <person name="Riccardi P."/>
            <person name="McKain M.R."/>
            <person name="Kakrana A."/>
            <person name="Tang H."/>
            <person name="Ray J."/>
            <person name="Groenendijk J."/>
            <person name="Arikit S."/>
            <person name="Mathioni S.M."/>
            <person name="Nakano M."/>
            <person name="Shan H."/>
            <person name="Telgmann-Rauber A."/>
            <person name="Kanno A."/>
            <person name="Yue Z."/>
            <person name="Chen H."/>
            <person name="Li W."/>
            <person name="Chen Y."/>
            <person name="Xu X."/>
            <person name="Zhang Y."/>
            <person name="Luo S."/>
            <person name="Chen H."/>
            <person name="Gao J."/>
            <person name="Mao Z."/>
            <person name="Pires J.C."/>
            <person name="Luo M."/>
            <person name="Kudrna D."/>
            <person name="Wing R.A."/>
            <person name="Meyers B.C."/>
            <person name="Yi K."/>
            <person name="Kong H."/>
            <person name="Lavrijsen P."/>
            <person name="Sunseri F."/>
            <person name="Falavigna A."/>
            <person name="Ye Y."/>
            <person name="Leebens-Mack J.H."/>
            <person name="Chen G."/>
        </authorList>
    </citation>
    <scope>NUCLEOTIDE SEQUENCE [LARGE SCALE GENOMIC DNA]</scope>
    <source>
        <strain evidence="9">cv. DH0086</strain>
    </source>
</reference>
<dbReference type="FunFam" id="3.40.605.10:FF:000004">
    <property type="entry name" value="Aldehyde dehydrogenase"/>
    <property type="match status" value="1"/>
</dbReference>
<dbReference type="InterPro" id="IPR015590">
    <property type="entry name" value="Aldehyde_DH_dom"/>
</dbReference>
<evidence type="ECO:0000259" key="7">
    <source>
        <dbReference type="Pfam" id="PF00171"/>
    </source>
</evidence>
<dbReference type="AlphaFoldDB" id="A0A5P1F8C6"/>
<dbReference type="PANTHER" id="PTHR43570">
    <property type="entry name" value="ALDEHYDE DEHYDROGENASE"/>
    <property type="match status" value="1"/>
</dbReference>
<name>A0A5P1F8C6_ASPOF</name>